<dbReference type="AlphaFoldDB" id="A0A9P1J2U4"/>
<sequence>MDPLHPIQRQLILNLRALLVAINQKLPMLNIYFPPTVRFNYINFINYYSEYLARINTPQQFNERAPILALAIQTTHDAIDQLINSCQQIVRMQIEISSLDIPPP</sequence>
<dbReference type="EMBL" id="CANHGI010000006">
    <property type="protein sequence ID" value="CAI5455883.1"/>
    <property type="molecule type" value="Genomic_DNA"/>
</dbReference>
<dbReference type="Proteomes" id="UP001152747">
    <property type="component" value="Unassembled WGS sequence"/>
</dbReference>
<reference evidence="1" key="1">
    <citation type="submission" date="2022-11" db="EMBL/GenBank/DDBJ databases">
        <authorList>
            <person name="Kikuchi T."/>
        </authorList>
    </citation>
    <scope>NUCLEOTIDE SEQUENCE</scope>
    <source>
        <strain evidence="1">PS1010</strain>
    </source>
</reference>
<organism evidence="1 2">
    <name type="scientific">Caenorhabditis angaria</name>
    <dbReference type="NCBI Taxonomy" id="860376"/>
    <lineage>
        <taxon>Eukaryota</taxon>
        <taxon>Metazoa</taxon>
        <taxon>Ecdysozoa</taxon>
        <taxon>Nematoda</taxon>
        <taxon>Chromadorea</taxon>
        <taxon>Rhabditida</taxon>
        <taxon>Rhabditina</taxon>
        <taxon>Rhabditomorpha</taxon>
        <taxon>Rhabditoidea</taxon>
        <taxon>Rhabditidae</taxon>
        <taxon>Peloderinae</taxon>
        <taxon>Caenorhabditis</taxon>
    </lineage>
</organism>
<comment type="caution">
    <text evidence="1">The sequence shown here is derived from an EMBL/GenBank/DDBJ whole genome shotgun (WGS) entry which is preliminary data.</text>
</comment>
<gene>
    <name evidence="1" type="ORF">CAMP_LOCUS18520</name>
</gene>
<protein>
    <submittedName>
        <fullName evidence="1">Uncharacterized protein</fullName>
    </submittedName>
</protein>
<name>A0A9P1J2U4_9PELO</name>
<keyword evidence="2" id="KW-1185">Reference proteome</keyword>
<evidence type="ECO:0000313" key="2">
    <source>
        <dbReference type="Proteomes" id="UP001152747"/>
    </source>
</evidence>
<proteinExistence type="predicted"/>
<evidence type="ECO:0000313" key="1">
    <source>
        <dbReference type="EMBL" id="CAI5455883.1"/>
    </source>
</evidence>
<accession>A0A9P1J2U4</accession>